<dbReference type="HAMAP" id="MF_00074">
    <property type="entry name" value="16SrRNA_methyltr_G"/>
    <property type="match status" value="1"/>
</dbReference>
<keyword evidence="5 6" id="KW-0949">S-adenosyl-L-methionine</keyword>
<dbReference type="AlphaFoldDB" id="D3PA97"/>
<dbReference type="PANTHER" id="PTHR31760">
    <property type="entry name" value="S-ADENOSYL-L-METHIONINE-DEPENDENT METHYLTRANSFERASES SUPERFAMILY PROTEIN"/>
    <property type="match status" value="1"/>
</dbReference>
<organism evidence="7 8">
    <name type="scientific">Deferribacter desulfuricans (strain DSM 14783 / JCM 11476 / NBRC 101012 / SSM1)</name>
    <dbReference type="NCBI Taxonomy" id="639282"/>
    <lineage>
        <taxon>Bacteria</taxon>
        <taxon>Pseudomonadati</taxon>
        <taxon>Deferribacterota</taxon>
        <taxon>Deferribacteres</taxon>
        <taxon>Deferribacterales</taxon>
        <taxon>Deferribacteraceae</taxon>
        <taxon>Deferribacter</taxon>
    </lineage>
</organism>
<dbReference type="eggNOG" id="COG0357">
    <property type="taxonomic scope" value="Bacteria"/>
</dbReference>
<evidence type="ECO:0000256" key="4">
    <source>
        <dbReference type="ARBA" id="ARBA00022679"/>
    </source>
</evidence>
<dbReference type="NCBIfam" id="TIGR00138">
    <property type="entry name" value="rsmG_gidB"/>
    <property type="match status" value="1"/>
</dbReference>
<accession>D3PA97</accession>
<dbReference type="Pfam" id="PF02527">
    <property type="entry name" value="GidB"/>
    <property type="match status" value="1"/>
</dbReference>
<evidence type="ECO:0000256" key="3">
    <source>
        <dbReference type="ARBA" id="ARBA00022603"/>
    </source>
</evidence>
<dbReference type="RefSeq" id="WP_013006768.1">
    <property type="nucleotide sequence ID" value="NC_013939.1"/>
</dbReference>
<dbReference type="SUPFAM" id="SSF53335">
    <property type="entry name" value="S-adenosyl-L-methionine-dependent methyltransferases"/>
    <property type="match status" value="1"/>
</dbReference>
<evidence type="ECO:0000256" key="5">
    <source>
        <dbReference type="ARBA" id="ARBA00022691"/>
    </source>
</evidence>
<keyword evidence="2 6" id="KW-0698">rRNA processing</keyword>
<name>D3PA97_DEFDS</name>
<dbReference type="EC" id="2.1.1.-" evidence="6"/>
<keyword evidence="1 6" id="KW-0963">Cytoplasm</keyword>
<dbReference type="STRING" id="639282.DEFDS_0008"/>
<keyword evidence="4 6" id="KW-0808">Transferase</keyword>
<feature type="binding site" evidence="6">
    <location>
        <begin position="121"/>
        <end position="122"/>
    </location>
    <ligand>
        <name>S-adenosyl-L-methionine</name>
        <dbReference type="ChEBI" id="CHEBI:59789"/>
    </ligand>
</feature>
<reference evidence="7 8" key="1">
    <citation type="journal article" date="2010" name="DNA Res.">
        <title>Bacterial lifestyle in a deep-sea hydrothermal vent chimney revealed by the genome sequence of the thermophilic bacterium Deferribacter desulfuricans SSM1.</title>
        <authorList>
            <person name="Takaki Y."/>
            <person name="Shimamura S."/>
            <person name="Nakagawa S."/>
            <person name="Fukuhara Y."/>
            <person name="Horikawa H."/>
            <person name="Ankai A."/>
            <person name="Harada T."/>
            <person name="Hosoyama A."/>
            <person name="Oguchi A."/>
            <person name="Fukui S."/>
            <person name="Fujita N."/>
            <person name="Takami H."/>
            <person name="Takai K."/>
        </authorList>
    </citation>
    <scope>NUCLEOTIDE SEQUENCE [LARGE SCALE GENOMIC DNA]</scope>
    <source>
        <strain evidence="8">DSM 14783 / JCM 11476 / NBRC 101012 / SSM1</strain>
    </source>
</reference>
<dbReference type="KEGG" id="ddf:DEFDS_0008"/>
<evidence type="ECO:0000256" key="1">
    <source>
        <dbReference type="ARBA" id="ARBA00022490"/>
    </source>
</evidence>
<feature type="binding site" evidence="6">
    <location>
        <position position="135"/>
    </location>
    <ligand>
        <name>S-adenosyl-L-methionine</name>
        <dbReference type="ChEBI" id="CHEBI:59789"/>
    </ligand>
</feature>
<dbReference type="InterPro" id="IPR029063">
    <property type="entry name" value="SAM-dependent_MTases_sf"/>
</dbReference>
<dbReference type="EMBL" id="AP011529">
    <property type="protein sequence ID" value="BAI79520.1"/>
    <property type="molecule type" value="Genomic_DNA"/>
</dbReference>
<dbReference type="OrthoDB" id="9808773at2"/>
<keyword evidence="3 6" id="KW-0489">Methyltransferase</keyword>
<dbReference type="Gene3D" id="3.40.50.150">
    <property type="entry name" value="Vaccinia Virus protein VP39"/>
    <property type="match status" value="1"/>
</dbReference>
<feature type="binding site" evidence="6">
    <location>
        <position position="70"/>
    </location>
    <ligand>
        <name>S-adenosyl-L-methionine</name>
        <dbReference type="ChEBI" id="CHEBI:59789"/>
    </ligand>
</feature>
<dbReference type="PANTHER" id="PTHR31760:SF0">
    <property type="entry name" value="S-ADENOSYL-L-METHIONINE-DEPENDENT METHYLTRANSFERASES SUPERFAMILY PROTEIN"/>
    <property type="match status" value="1"/>
</dbReference>
<sequence length="204" mass="23850">MKSGKEIFKSFFSDETLIEKLDIFYDLHKNAKINLTAIKYYDEFYIKHYLDSLYIFKTNKFSFDTLMDIGSGGGFPGIPIALLYPEKKVYLVESISKKINFLKEAIGVLKIKNVELINDRCENLKGINIDMITARGVASVNKILKWTKNVSRETKYYVLYKGEKVFDEIKEARPLIKKMGLEIKNVRVEEPFKRSYIILYRNIN</sequence>
<comment type="caution">
    <text evidence="6">Lacks conserved residue(s) required for the propagation of feature annotation.</text>
</comment>
<dbReference type="HOGENOM" id="CLU_065341_2_2_0"/>
<comment type="similarity">
    <text evidence="6">Belongs to the methyltransferase superfamily. RNA methyltransferase RsmG family.</text>
</comment>
<evidence type="ECO:0000256" key="6">
    <source>
        <dbReference type="HAMAP-Rule" id="MF_00074"/>
    </source>
</evidence>
<comment type="subcellular location">
    <subcellularLocation>
        <location evidence="6">Cytoplasm</location>
    </subcellularLocation>
</comment>
<dbReference type="PIRSF" id="PIRSF003078">
    <property type="entry name" value="GidB"/>
    <property type="match status" value="1"/>
</dbReference>
<dbReference type="GO" id="GO:0005829">
    <property type="term" value="C:cytosol"/>
    <property type="evidence" value="ECO:0007669"/>
    <property type="project" value="TreeGrafter"/>
</dbReference>
<comment type="function">
    <text evidence="6">Specifically methylates the N7 position of a guanine in 16S rRNA.</text>
</comment>
<dbReference type="Proteomes" id="UP000001520">
    <property type="component" value="Chromosome"/>
</dbReference>
<dbReference type="InterPro" id="IPR003682">
    <property type="entry name" value="rRNA_ssu_MeTfrase_G"/>
</dbReference>
<evidence type="ECO:0000256" key="2">
    <source>
        <dbReference type="ARBA" id="ARBA00022552"/>
    </source>
</evidence>
<evidence type="ECO:0000313" key="7">
    <source>
        <dbReference type="EMBL" id="BAI79520.1"/>
    </source>
</evidence>
<dbReference type="GO" id="GO:0070043">
    <property type="term" value="F:rRNA (guanine-N7-)-methyltransferase activity"/>
    <property type="evidence" value="ECO:0007669"/>
    <property type="project" value="UniProtKB-UniRule"/>
</dbReference>
<keyword evidence="8" id="KW-1185">Reference proteome</keyword>
<protein>
    <recommendedName>
        <fullName evidence="6">Ribosomal RNA small subunit methyltransferase G</fullName>
        <ecNumber evidence="6">2.1.1.-</ecNumber>
    </recommendedName>
    <alternativeName>
        <fullName evidence="6">16S rRNA 7-methylguanosine methyltransferase</fullName>
        <shortName evidence="6">16S rRNA m7G methyltransferase</shortName>
    </alternativeName>
</protein>
<feature type="binding site" evidence="6">
    <location>
        <position position="75"/>
    </location>
    <ligand>
        <name>S-adenosyl-L-methionine</name>
        <dbReference type="ChEBI" id="CHEBI:59789"/>
    </ligand>
</feature>
<evidence type="ECO:0000313" key="8">
    <source>
        <dbReference type="Proteomes" id="UP000001520"/>
    </source>
</evidence>
<proteinExistence type="inferred from homology"/>
<gene>
    <name evidence="7" type="primary">gidB</name>
    <name evidence="6" type="synonym">rsmG</name>
    <name evidence="7" type="ordered locus">DEFDS_0008</name>
</gene>